<evidence type="ECO:0000313" key="2">
    <source>
        <dbReference type="Proteomes" id="UP001277972"/>
    </source>
</evidence>
<sequence>MKVKQVLTLAEILQGYKQKEFSPIEITEMYLDRIERVNKKINAFITVSSEHALNQAKTTTTEWMKGYQSLPLQGIPISYKDLINTNGIVTTSGSQINQQYVPHSDADVVRQLDHAGAINLGKNNLHEYAFGITSTNPFYGAVRNPWNVDYIPGGSSGGSAAAVAAHLGVASVGTDTGGSIRIPAAATGVVGMKLTKDRLSTKGIQGISWSLDHVGPMTLNMTDMAMMLEALTNKPYQKHCRSDIRGLRIGVPTNFFNEHIEPEVYDLYKKALKEYEQLGAILVDIDLLFAEEASNLVFVLAIAEGGYLHRDNLANKIDQFGEDVRALLVSHEQYTAMDYIHALNKQEQFKSQVDELFVNVDVIATPTLPVSPQRIGAEMVKTNGLEEDIFSCMTRYTRLFSLTGHPALSIPMGLTEAGLPAGLQLVGPYNHESVLVRAGYAFEVNTLVDFYKQRTINAENL</sequence>
<proteinExistence type="predicted"/>
<protein>
    <submittedName>
        <fullName evidence="1">Amidase</fullName>
    </submittedName>
</protein>
<gene>
    <name evidence="1" type="ORF">SH601_01370</name>
</gene>
<organism evidence="1 2">
    <name type="scientific">Gracilibacillus pellucidus</name>
    <dbReference type="NCBI Taxonomy" id="3095368"/>
    <lineage>
        <taxon>Bacteria</taxon>
        <taxon>Bacillati</taxon>
        <taxon>Bacillota</taxon>
        <taxon>Bacilli</taxon>
        <taxon>Bacillales</taxon>
        <taxon>Bacillaceae</taxon>
        <taxon>Gracilibacillus</taxon>
    </lineage>
</organism>
<reference evidence="1" key="1">
    <citation type="submission" date="2023-11" db="EMBL/GenBank/DDBJ databases">
        <title>Gracilibacillus pellucida a moderately halophilic bacterium isolated from saline soil in Xinjiang province.</title>
        <authorList>
            <person name="Zhang Z."/>
            <person name="Tan F."/>
            <person name="Wang Y."/>
            <person name="Xia M."/>
        </authorList>
    </citation>
    <scope>NUCLEOTIDE SEQUENCE</scope>
    <source>
        <strain evidence="1">S3-1-1</strain>
    </source>
</reference>
<keyword evidence="2" id="KW-1185">Reference proteome</keyword>
<dbReference type="Proteomes" id="UP001277972">
    <property type="component" value="Unassembled WGS sequence"/>
</dbReference>
<dbReference type="EMBL" id="JAWZSR010000001">
    <property type="protein sequence ID" value="MDX8044623.1"/>
    <property type="molecule type" value="Genomic_DNA"/>
</dbReference>
<comment type="caution">
    <text evidence="1">The sequence shown here is derived from an EMBL/GenBank/DDBJ whole genome shotgun (WGS) entry which is preliminary data.</text>
</comment>
<accession>A0ACC6M0Z8</accession>
<evidence type="ECO:0000313" key="1">
    <source>
        <dbReference type="EMBL" id="MDX8044623.1"/>
    </source>
</evidence>
<name>A0ACC6M0Z8_9BACI</name>